<keyword evidence="8" id="KW-1185">Reference proteome</keyword>
<accession>A0A6A6QKU2</accession>
<keyword evidence="6" id="KW-1133">Transmembrane helix</keyword>
<keyword evidence="6" id="KW-0812">Transmembrane</keyword>
<keyword evidence="4 5" id="KW-0408">Iron</keyword>
<keyword evidence="6" id="KW-0472">Membrane</keyword>
<organism evidence="7 8">
    <name type="scientific">Lophium mytilinum</name>
    <dbReference type="NCBI Taxonomy" id="390894"/>
    <lineage>
        <taxon>Eukaryota</taxon>
        <taxon>Fungi</taxon>
        <taxon>Dikarya</taxon>
        <taxon>Ascomycota</taxon>
        <taxon>Pezizomycotina</taxon>
        <taxon>Dothideomycetes</taxon>
        <taxon>Pleosporomycetidae</taxon>
        <taxon>Mytilinidiales</taxon>
        <taxon>Mytilinidiaceae</taxon>
        <taxon>Lophium</taxon>
    </lineage>
</organism>
<evidence type="ECO:0000256" key="5">
    <source>
        <dbReference type="PIRSR" id="PIRSR602403-1"/>
    </source>
</evidence>
<feature type="transmembrane region" description="Helical" evidence="6">
    <location>
        <begin position="188"/>
        <end position="210"/>
    </location>
</feature>
<evidence type="ECO:0000256" key="3">
    <source>
        <dbReference type="ARBA" id="ARBA00022723"/>
    </source>
</evidence>
<reference evidence="7" key="1">
    <citation type="journal article" date="2020" name="Stud. Mycol.">
        <title>101 Dothideomycetes genomes: a test case for predicting lifestyles and emergence of pathogens.</title>
        <authorList>
            <person name="Haridas S."/>
            <person name="Albert R."/>
            <person name="Binder M."/>
            <person name="Bloem J."/>
            <person name="Labutti K."/>
            <person name="Salamov A."/>
            <person name="Andreopoulos B."/>
            <person name="Baker S."/>
            <person name="Barry K."/>
            <person name="Bills G."/>
            <person name="Bluhm B."/>
            <person name="Cannon C."/>
            <person name="Castanera R."/>
            <person name="Culley D."/>
            <person name="Daum C."/>
            <person name="Ezra D."/>
            <person name="Gonzalez J."/>
            <person name="Henrissat B."/>
            <person name="Kuo A."/>
            <person name="Liang C."/>
            <person name="Lipzen A."/>
            <person name="Lutzoni F."/>
            <person name="Magnuson J."/>
            <person name="Mondo S."/>
            <person name="Nolan M."/>
            <person name="Ohm R."/>
            <person name="Pangilinan J."/>
            <person name="Park H.-J."/>
            <person name="Ramirez L."/>
            <person name="Alfaro M."/>
            <person name="Sun H."/>
            <person name="Tritt A."/>
            <person name="Yoshinaga Y."/>
            <person name="Zwiers L.-H."/>
            <person name="Turgeon B."/>
            <person name="Goodwin S."/>
            <person name="Spatafora J."/>
            <person name="Crous P."/>
            <person name="Grigoriev I."/>
        </authorList>
    </citation>
    <scope>NUCLEOTIDE SEQUENCE</scope>
    <source>
        <strain evidence="7">CBS 269.34</strain>
    </source>
</reference>
<dbReference type="PRINTS" id="PR00465">
    <property type="entry name" value="EP450IV"/>
</dbReference>
<dbReference type="Pfam" id="PF00067">
    <property type="entry name" value="p450"/>
    <property type="match status" value="1"/>
</dbReference>
<keyword evidence="3 5" id="KW-0479">Metal-binding</keyword>
<dbReference type="OrthoDB" id="3366823at2759"/>
<dbReference type="InterPro" id="IPR002403">
    <property type="entry name" value="Cyt_P450_E_grp-IV"/>
</dbReference>
<dbReference type="Gene3D" id="1.10.630.10">
    <property type="entry name" value="Cytochrome P450"/>
    <property type="match status" value="1"/>
</dbReference>
<dbReference type="GO" id="GO:0016705">
    <property type="term" value="F:oxidoreductase activity, acting on paired donors, with incorporation or reduction of molecular oxygen"/>
    <property type="evidence" value="ECO:0007669"/>
    <property type="project" value="InterPro"/>
</dbReference>
<feature type="binding site" description="axial binding residue" evidence="5">
    <location>
        <position position="348"/>
    </location>
    <ligand>
        <name>heme</name>
        <dbReference type="ChEBI" id="CHEBI:30413"/>
    </ligand>
    <ligandPart>
        <name>Fe</name>
        <dbReference type="ChEBI" id="CHEBI:18248"/>
    </ligandPart>
</feature>
<protein>
    <submittedName>
        <fullName evidence="7">Cytochrome P450</fullName>
    </submittedName>
</protein>
<evidence type="ECO:0000256" key="2">
    <source>
        <dbReference type="ARBA" id="ARBA00010617"/>
    </source>
</evidence>
<dbReference type="Proteomes" id="UP000799750">
    <property type="component" value="Unassembled WGS sequence"/>
</dbReference>
<name>A0A6A6QKU2_9PEZI</name>
<evidence type="ECO:0000256" key="4">
    <source>
        <dbReference type="ARBA" id="ARBA00023004"/>
    </source>
</evidence>
<evidence type="ECO:0000313" key="7">
    <source>
        <dbReference type="EMBL" id="KAF2492303.1"/>
    </source>
</evidence>
<sequence length="419" mass="46190">MVGFDKAAMSAIWENVDRDNGNHGLMNESHDMIASMLGPGPMLNSMSAIQLDAIADAMNSYIRTPRTKPDTLDGGKPVKLTGLMDFTKHVFTTSNAFAFYGPENPFILNPGLDKIWWTFEDSIKHFIAGFVPSLTAPTAIAARHKMVAALEDYARHERYNTASPLIRQRYAINFRNGLNIAGTARSELILLFAIMGNAVPSTFWLLVNIFSRPKLLQTLREQCGAAVTVTVGEQGEVRTLNISKLKECAPLLISCFRETLRNIIALTSVRYVREDVSILQYRIRKGSIVQMASGVIHSDPSTWGLDAAEFKPDRFLGQDKSGAASALPHPPSIPGAAFRAFGGGSVICPGRHFALSEICGFTALVLLGWEIESENGGVVQSPLKDDMKIPFTPTKPVRDVDVRIARRDGFEDCEWRFEL</sequence>
<gene>
    <name evidence="7" type="ORF">BU16DRAFT_109342</name>
</gene>
<dbReference type="GO" id="GO:0020037">
    <property type="term" value="F:heme binding"/>
    <property type="evidence" value="ECO:0007669"/>
    <property type="project" value="InterPro"/>
</dbReference>
<dbReference type="CDD" id="cd11040">
    <property type="entry name" value="CYP7_CYP8-like"/>
    <property type="match status" value="1"/>
</dbReference>
<comment type="cofactor">
    <cofactor evidence="1 5">
        <name>heme</name>
        <dbReference type="ChEBI" id="CHEBI:30413"/>
    </cofactor>
</comment>
<comment type="similarity">
    <text evidence="2">Belongs to the cytochrome P450 family.</text>
</comment>
<dbReference type="InterPro" id="IPR053007">
    <property type="entry name" value="CYP450_monoxygenase_sec-met"/>
</dbReference>
<proteinExistence type="inferred from homology"/>
<evidence type="ECO:0000256" key="6">
    <source>
        <dbReference type="SAM" id="Phobius"/>
    </source>
</evidence>
<dbReference type="SUPFAM" id="SSF48264">
    <property type="entry name" value="Cytochrome P450"/>
    <property type="match status" value="1"/>
</dbReference>
<dbReference type="AlphaFoldDB" id="A0A6A6QKU2"/>
<dbReference type="PANTHER" id="PTHR47582">
    <property type="entry name" value="P450, PUTATIVE (EUROFUNG)-RELATED"/>
    <property type="match status" value="1"/>
</dbReference>
<dbReference type="PANTHER" id="PTHR47582:SF1">
    <property type="entry name" value="P450, PUTATIVE (EUROFUNG)-RELATED"/>
    <property type="match status" value="1"/>
</dbReference>
<keyword evidence="5" id="KW-0349">Heme</keyword>
<dbReference type="GO" id="GO:0004497">
    <property type="term" value="F:monooxygenase activity"/>
    <property type="evidence" value="ECO:0007669"/>
    <property type="project" value="InterPro"/>
</dbReference>
<dbReference type="InterPro" id="IPR001128">
    <property type="entry name" value="Cyt_P450"/>
</dbReference>
<evidence type="ECO:0000313" key="8">
    <source>
        <dbReference type="Proteomes" id="UP000799750"/>
    </source>
</evidence>
<dbReference type="InterPro" id="IPR036396">
    <property type="entry name" value="Cyt_P450_sf"/>
</dbReference>
<dbReference type="EMBL" id="MU004194">
    <property type="protein sequence ID" value="KAF2492303.1"/>
    <property type="molecule type" value="Genomic_DNA"/>
</dbReference>
<dbReference type="GO" id="GO:0005506">
    <property type="term" value="F:iron ion binding"/>
    <property type="evidence" value="ECO:0007669"/>
    <property type="project" value="InterPro"/>
</dbReference>
<evidence type="ECO:0000256" key="1">
    <source>
        <dbReference type="ARBA" id="ARBA00001971"/>
    </source>
</evidence>